<feature type="coiled-coil region" evidence="1">
    <location>
        <begin position="351"/>
        <end position="410"/>
    </location>
</feature>
<dbReference type="Proteomes" id="UP001367676">
    <property type="component" value="Unassembled WGS sequence"/>
</dbReference>
<feature type="coiled-coil region" evidence="1">
    <location>
        <begin position="442"/>
        <end position="511"/>
    </location>
</feature>
<keyword evidence="1" id="KW-0175">Coiled coil</keyword>
<name>A0AAN9XY34_9HEMI</name>
<evidence type="ECO:0000256" key="1">
    <source>
        <dbReference type="SAM" id="Coils"/>
    </source>
</evidence>
<proteinExistence type="predicted"/>
<evidence type="ECO:0000313" key="2">
    <source>
        <dbReference type="EMBL" id="KAK7574166.1"/>
    </source>
</evidence>
<keyword evidence="3" id="KW-1185">Reference proteome</keyword>
<comment type="caution">
    <text evidence="2">The sequence shown here is derived from an EMBL/GenBank/DDBJ whole genome shotgun (WGS) entry which is preliminary data.</text>
</comment>
<dbReference type="AlphaFoldDB" id="A0AAN9XY34"/>
<organism evidence="2 3">
    <name type="scientific">Parthenolecanium corni</name>
    <dbReference type="NCBI Taxonomy" id="536013"/>
    <lineage>
        <taxon>Eukaryota</taxon>
        <taxon>Metazoa</taxon>
        <taxon>Ecdysozoa</taxon>
        <taxon>Arthropoda</taxon>
        <taxon>Hexapoda</taxon>
        <taxon>Insecta</taxon>
        <taxon>Pterygota</taxon>
        <taxon>Neoptera</taxon>
        <taxon>Paraneoptera</taxon>
        <taxon>Hemiptera</taxon>
        <taxon>Sternorrhyncha</taxon>
        <taxon>Coccoidea</taxon>
        <taxon>Coccidae</taxon>
        <taxon>Parthenolecanium</taxon>
    </lineage>
</organism>
<gene>
    <name evidence="2" type="ORF">V9T40_011357</name>
</gene>
<accession>A0AAN9XY34</accession>
<reference evidence="2 3" key="1">
    <citation type="submission" date="2024-03" db="EMBL/GenBank/DDBJ databases">
        <title>Adaptation during the transition from Ophiocordyceps entomopathogen to insect associate is accompanied by gene loss and intensified selection.</title>
        <authorList>
            <person name="Ward C.M."/>
            <person name="Onetto C.A."/>
            <person name="Borneman A.R."/>
        </authorList>
    </citation>
    <scope>NUCLEOTIDE SEQUENCE [LARGE SCALE GENOMIC DNA]</scope>
    <source>
        <strain evidence="2">AWRI1</strain>
        <tissue evidence="2">Single Adult Female</tissue>
    </source>
</reference>
<sequence>MCAKVNHLPDKEELFEKQIQLEGENKRLWDEIKEKNVRIVSLTDKLLLQENLLKSQTELKTLLHEYLETIRSLQKNIGFLQNENKILEKKFIKSQLGAKQPPNAGDSGSAAQKKLQRENFVLRMKLYSLEKEMRRCMLVWDKNVNISTDVVAARETIMSLEQKLLQCQPAVTECKQLKAQLVEAEEKFKTCSFMNVVLKDELEKTKVQARQAVDKQDELKKQTTKYGDMIAKLKEENTSMERFVEKSFRLEGALAELDDLNVVLKKQETMLGVLFDENQALKDGIGHLFDDMNALKDRNWKLERYANDMEDSFYKAEKNANTLEQRLDYYQALQVDNEKLKFHNAEMNKSTKFLENANNSLTEKLAAAEKKVQTTAHALNLLKEEKQKLIKELNTIRADYSNNNAKLARENEYWVTECEKQKALLSGYARLPADFKALQKKLSESQDTVYKFKEEMRRLKDENQYLKQDLGNFEYKANALKADRDRYQLELKEAELKIKQLEYQLESRNQKPMFNRY</sequence>
<protein>
    <submittedName>
        <fullName evidence="2">Uncharacterized protein</fullName>
    </submittedName>
</protein>
<dbReference type="EMBL" id="JBBCAQ010000037">
    <property type="protein sequence ID" value="KAK7574166.1"/>
    <property type="molecule type" value="Genomic_DNA"/>
</dbReference>
<feature type="coiled-coil region" evidence="1">
    <location>
        <begin position="63"/>
        <end position="90"/>
    </location>
</feature>
<evidence type="ECO:0000313" key="3">
    <source>
        <dbReference type="Proteomes" id="UP001367676"/>
    </source>
</evidence>